<dbReference type="Proteomes" id="UP000035548">
    <property type="component" value="Chromosome"/>
</dbReference>
<gene>
    <name evidence="2" type="ORF">CUTER_09990</name>
</gene>
<reference evidence="2 3" key="1">
    <citation type="journal article" date="2015" name="Genome Announc.">
        <title>Virulence Factor Genes Detected in the Complete Genome Sequence of Corynebacterium uterequi DSM 45634, Isolated from the Uterus of a Maiden Mare.</title>
        <authorList>
            <person name="Ruckert C."/>
            <person name="Kriete M."/>
            <person name="Jaenicke S."/>
            <person name="Winkler A."/>
            <person name="Tauch A."/>
        </authorList>
    </citation>
    <scope>NUCLEOTIDE SEQUENCE [LARGE SCALE GENOMIC DNA]</scope>
    <source>
        <strain evidence="2 3">DSM 45634</strain>
    </source>
</reference>
<dbReference type="AlphaFoldDB" id="A0A0G3HF38"/>
<protein>
    <submittedName>
        <fullName evidence="2">Uncharacterized protein</fullName>
    </submittedName>
</protein>
<keyword evidence="3" id="KW-1185">Reference proteome</keyword>
<feature type="region of interest" description="Disordered" evidence="1">
    <location>
        <begin position="115"/>
        <end position="147"/>
    </location>
</feature>
<proteinExistence type="predicted"/>
<dbReference type="EMBL" id="CP011546">
    <property type="protein sequence ID" value="AKK11966.1"/>
    <property type="molecule type" value="Genomic_DNA"/>
</dbReference>
<organism evidence="2 3">
    <name type="scientific">Corynebacterium uterequi</name>
    <dbReference type="NCBI Taxonomy" id="1072256"/>
    <lineage>
        <taxon>Bacteria</taxon>
        <taxon>Bacillati</taxon>
        <taxon>Actinomycetota</taxon>
        <taxon>Actinomycetes</taxon>
        <taxon>Mycobacteriales</taxon>
        <taxon>Corynebacteriaceae</taxon>
        <taxon>Corynebacterium</taxon>
    </lineage>
</organism>
<reference evidence="3" key="2">
    <citation type="submission" date="2015-05" db="EMBL/GenBank/DDBJ databases">
        <title>Complete genome sequence of Corynebacterium uterequi DSM 45634, isolated from the uterus of a maiden mare.</title>
        <authorList>
            <person name="Ruckert C."/>
            <person name="Albersmeier A."/>
            <person name="Winkler A."/>
            <person name="Tauch A."/>
        </authorList>
    </citation>
    <scope>NUCLEOTIDE SEQUENCE [LARGE SCALE GENOMIC DNA]</scope>
    <source>
        <strain evidence="3">DSM 45634</strain>
    </source>
</reference>
<accession>A0A0G3HF38</accession>
<dbReference type="PATRIC" id="fig|1072256.5.peg.1967"/>
<name>A0A0G3HF38_9CORY</name>
<evidence type="ECO:0000313" key="3">
    <source>
        <dbReference type="Proteomes" id="UP000035548"/>
    </source>
</evidence>
<sequence>MATARGRRRGCAPSARCTVGVPETPGTLLGRRRAAPLSDGAGLGTVRRWALQSRATIASVVHGWGAGSIGDPAGRRRVAPLSDGAGLGTVRRWALQSRATIASAVHGWGAGNVGDPAGRRRMAPLSDGVGDMATGRGRRRGEAPSARCTVGVPETPGTLLGVGVWHPLVTLRGWGRCVVGHFNRGCAPSARCTVGVPETSGTLLGVGVWHPLVTLRGRGRRAMASRDEVPAWL</sequence>
<evidence type="ECO:0000256" key="1">
    <source>
        <dbReference type="SAM" id="MobiDB-lite"/>
    </source>
</evidence>
<evidence type="ECO:0000313" key="2">
    <source>
        <dbReference type="EMBL" id="AKK11966.1"/>
    </source>
</evidence>
<dbReference type="KEGG" id="cut:CUTER_09990"/>